<dbReference type="Proteomes" id="UP000266673">
    <property type="component" value="Unassembled WGS sequence"/>
</dbReference>
<dbReference type="EMBL" id="QKWP01000001">
    <property type="protein sequence ID" value="RIB31021.1"/>
    <property type="molecule type" value="Genomic_DNA"/>
</dbReference>
<dbReference type="PANTHER" id="PTHR22605">
    <property type="entry name" value="RZ-TYPE DOMAIN-CONTAINING PROTEIN"/>
    <property type="match status" value="1"/>
</dbReference>
<dbReference type="GO" id="GO:0016887">
    <property type="term" value="F:ATP hydrolysis activity"/>
    <property type="evidence" value="ECO:0007669"/>
    <property type="project" value="InterPro"/>
</dbReference>
<evidence type="ECO:0000313" key="1">
    <source>
        <dbReference type="EMBL" id="RIB31021.1"/>
    </source>
</evidence>
<proteinExistence type="predicted"/>
<dbReference type="OrthoDB" id="2370833at2759"/>
<protein>
    <submittedName>
        <fullName evidence="1">Uncharacterized protein</fullName>
    </submittedName>
</protein>
<dbReference type="PANTHER" id="PTHR22605:SF1">
    <property type="entry name" value="RZ-TYPE DOMAIN-CONTAINING PROTEIN"/>
    <property type="match status" value="1"/>
</dbReference>
<gene>
    <name evidence="1" type="ORF">C2G38_2257167</name>
</gene>
<reference evidence="1 2" key="1">
    <citation type="submission" date="2018-06" db="EMBL/GenBank/DDBJ databases">
        <title>Comparative genomics reveals the genomic features of Rhizophagus irregularis, R. cerebriforme, R. diaphanum and Gigaspora rosea, and their symbiotic lifestyle signature.</title>
        <authorList>
            <person name="Morin E."/>
            <person name="San Clemente H."/>
            <person name="Chen E.C.H."/>
            <person name="De La Providencia I."/>
            <person name="Hainaut M."/>
            <person name="Kuo A."/>
            <person name="Kohler A."/>
            <person name="Murat C."/>
            <person name="Tang N."/>
            <person name="Roy S."/>
            <person name="Loubradou J."/>
            <person name="Henrissat B."/>
            <person name="Grigoriev I.V."/>
            <person name="Corradi N."/>
            <person name="Roux C."/>
            <person name="Martin F.M."/>
        </authorList>
    </citation>
    <scope>NUCLEOTIDE SEQUENCE [LARGE SCALE GENOMIC DNA]</scope>
    <source>
        <strain evidence="1 2">DAOM 194757</strain>
    </source>
</reference>
<dbReference type="STRING" id="44941.A0A397W9R4"/>
<name>A0A397W9R4_9GLOM</name>
<dbReference type="GO" id="GO:0004842">
    <property type="term" value="F:ubiquitin-protein transferase activity"/>
    <property type="evidence" value="ECO:0007669"/>
    <property type="project" value="InterPro"/>
</dbReference>
<organism evidence="1 2">
    <name type="scientific">Gigaspora rosea</name>
    <dbReference type="NCBI Taxonomy" id="44941"/>
    <lineage>
        <taxon>Eukaryota</taxon>
        <taxon>Fungi</taxon>
        <taxon>Fungi incertae sedis</taxon>
        <taxon>Mucoromycota</taxon>
        <taxon>Glomeromycotina</taxon>
        <taxon>Glomeromycetes</taxon>
        <taxon>Diversisporales</taxon>
        <taxon>Gigasporaceae</taxon>
        <taxon>Gigaspora</taxon>
    </lineage>
</organism>
<accession>A0A397W9R4</accession>
<dbReference type="AlphaFoldDB" id="A0A397W9R4"/>
<sequence>MEQLKNKNLFEGKNVTIRNIKHWEDSNHLLVFFLSQTPDSICALYRNKAIVPENVKDLLKASVSEQQILIFMQSAEEIAQHSEVWPFFDEINTYNHIVLIAHRILLENKMHQNIRLYAACNPYRLRQKSDTQAGLLAKRYEEQSRLAYQVHPLLDQILDYVWNYGVLKASDKKIYIYIMFKKFLQDLGTELFAELLVASQEFTQNNEGCIVLVFKMSNELSSWLNFLTRALKIHIEDLYLDGARMILQGLIY</sequence>
<dbReference type="InterPro" id="IPR031248">
    <property type="entry name" value="RNF213"/>
</dbReference>
<keyword evidence="2" id="KW-1185">Reference proteome</keyword>
<evidence type="ECO:0000313" key="2">
    <source>
        <dbReference type="Proteomes" id="UP000266673"/>
    </source>
</evidence>
<comment type="caution">
    <text evidence="1">The sequence shown here is derived from an EMBL/GenBank/DDBJ whole genome shotgun (WGS) entry which is preliminary data.</text>
</comment>